<protein>
    <submittedName>
        <fullName evidence="1">Uncharacterized protein</fullName>
    </submittedName>
</protein>
<dbReference type="AlphaFoldDB" id="A0A2K3YNM5"/>
<gene>
    <name evidence="1" type="ORF">CD122_07270</name>
</gene>
<accession>A0A2K3YNM5</accession>
<keyword evidence="2" id="KW-1185">Reference proteome</keyword>
<sequence length="101" mass="11959">MKNHKNKKKGIGKFFSKLKALLKRAIQRNLLIIKVKDINSIPEIIYQGKKIGYKKGIYFSWETPTENFNNGYDFKIEHYKRDKRGLGRLETTGFKSMFKDK</sequence>
<comment type="caution">
    <text evidence="1">The sequence shown here is derived from an EMBL/GenBank/DDBJ whole genome shotgun (WGS) entry which is preliminary data.</text>
</comment>
<evidence type="ECO:0000313" key="1">
    <source>
        <dbReference type="EMBL" id="PNZ27182.1"/>
    </source>
</evidence>
<dbReference type="RefSeq" id="WP_103358335.1">
    <property type="nucleotide sequence ID" value="NZ_PPRF01000042.1"/>
</dbReference>
<dbReference type="EMBL" id="PPRF01000042">
    <property type="protein sequence ID" value="PNZ27182.1"/>
    <property type="molecule type" value="Genomic_DNA"/>
</dbReference>
<reference evidence="1 2" key="1">
    <citation type="submission" date="2017-08" db="EMBL/GenBank/DDBJ databases">
        <title>Draft genome sequences of 64 type strains of genus Staph aureus.</title>
        <authorList>
            <person name="Cole K."/>
            <person name="Golubchik T."/>
            <person name="Russell J."/>
            <person name="Foster D."/>
            <person name="Llewelyn M."/>
            <person name="Wilson D."/>
            <person name="Crook D."/>
            <person name="Paul J."/>
        </authorList>
    </citation>
    <scope>NUCLEOTIDE SEQUENCE [LARGE SCALE GENOMIC DNA]</scope>
    <source>
        <strain evidence="1 2">DSM 21968</strain>
    </source>
</reference>
<evidence type="ECO:0000313" key="2">
    <source>
        <dbReference type="Proteomes" id="UP000242752"/>
    </source>
</evidence>
<organism evidence="1 2">
    <name type="scientific">Staphylococcus rostri</name>
    <dbReference type="NCBI Taxonomy" id="522262"/>
    <lineage>
        <taxon>Bacteria</taxon>
        <taxon>Bacillati</taxon>
        <taxon>Bacillota</taxon>
        <taxon>Bacilli</taxon>
        <taxon>Bacillales</taxon>
        <taxon>Staphylococcaceae</taxon>
        <taxon>Staphylococcus</taxon>
    </lineage>
</organism>
<proteinExistence type="predicted"/>
<name>A0A2K3YNM5_9STAP</name>
<dbReference type="Proteomes" id="UP000242752">
    <property type="component" value="Unassembled WGS sequence"/>
</dbReference>